<dbReference type="RefSeq" id="WP_071111521.1">
    <property type="nucleotide sequence ID" value="NZ_MKCS01000001.1"/>
</dbReference>
<dbReference type="AlphaFoldDB" id="A0A1S1WZ61"/>
<gene>
    <name evidence="3" type="ORF">BI344_03355</name>
    <name evidence="2" type="ORF">BI347_01655</name>
</gene>
<dbReference type="Pfam" id="PF13466">
    <property type="entry name" value="STAS_2"/>
    <property type="match status" value="1"/>
</dbReference>
<proteinExistence type="predicted"/>
<dbReference type="PROSITE" id="PS50801">
    <property type="entry name" value="STAS"/>
    <property type="match status" value="1"/>
</dbReference>
<dbReference type="InterPro" id="IPR058548">
    <property type="entry name" value="MlaB-like_STAS"/>
</dbReference>
<feature type="domain" description="STAS" evidence="1">
    <location>
        <begin position="12"/>
        <end position="95"/>
    </location>
</feature>
<evidence type="ECO:0000313" key="2">
    <source>
        <dbReference type="EMBL" id="OHX12348.1"/>
    </source>
</evidence>
<name>A0A1S1WZ61_9NEIS</name>
<sequence>MLKTTAPGEASLSGRIDMASSAALARPLAELAARGPLRLELSGIASADSSALALLLQARRAAAAAGHPLTFAGMPADLATLAGLYNLAPLLSAGE</sequence>
<keyword evidence="5" id="KW-1185">Reference proteome</keyword>
<dbReference type="EMBL" id="MKCT01000001">
    <property type="protein sequence ID" value="OHX21568.1"/>
    <property type="molecule type" value="Genomic_DNA"/>
</dbReference>
<dbReference type="Gene3D" id="3.30.750.24">
    <property type="entry name" value="STAS domain"/>
    <property type="match status" value="1"/>
</dbReference>
<dbReference type="OrthoDB" id="8594856at2"/>
<comment type="caution">
    <text evidence="2">The sequence shown here is derived from an EMBL/GenBank/DDBJ whole genome shotgun (WGS) entry which is preliminary data.</text>
</comment>
<evidence type="ECO:0000313" key="4">
    <source>
        <dbReference type="Proteomes" id="UP000180088"/>
    </source>
</evidence>
<accession>A0A1S1WZ61</accession>
<organism evidence="2 4">
    <name type="scientific">Chromobacterium sphagni</name>
    <dbReference type="NCBI Taxonomy" id="1903179"/>
    <lineage>
        <taxon>Bacteria</taxon>
        <taxon>Pseudomonadati</taxon>
        <taxon>Pseudomonadota</taxon>
        <taxon>Betaproteobacteria</taxon>
        <taxon>Neisseriales</taxon>
        <taxon>Chromobacteriaceae</taxon>
        <taxon>Chromobacterium</taxon>
    </lineage>
</organism>
<dbReference type="SUPFAM" id="SSF52091">
    <property type="entry name" value="SpoIIaa-like"/>
    <property type="match status" value="1"/>
</dbReference>
<dbReference type="Proteomes" id="UP000180088">
    <property type="component" value="Unassembled WGS sequence"/>
</dbReference>
<reference evidence="4 5" key="1">
    <citation type="submission" date="2016-09" db="EMBL/GenBank/DDBJ databases">
        <title>Chromobacterium muskegensis sp. nov., an insecticidal bacterium isolated from Sphagnum bogs.</title>
        <authorList>
            <person name="Sparks M.E."/>
            <person name="Blackburn M.B."/>
            <person name="Gundersen-Rindal D.E."/>
            <person name="Mitchell A."/>
            <person name="Farrar R."/>
            <person name="Kuhar D."/>
        </authorList>
    </citation>
    <scope>NUCLEOTIDE SEQUENCE [LARGE SCALE GENOMIC DNA]</scope>
    <source>
        <strain evidence="3 5">14B-1</strain>
        <strain evidence="2 4">37-2</strain>
    </source>
</reference>
<evidence type="ECO:0000313" key="5">
    <source>
        <dbReference type="Proteomes" id="UP000180280"/>
    </source>
</evidence>
<evidence type="ECO:0000313" key="3">
    <source>
        <dbReference type="EMBL" id="OHX21568.1"/>
    </source>
</evidence>
<protein>
    <recommendedName>
        <fullName evidence="1">STAS domain-containing protein</fullName>
    </recommendedName>
</protein>
<dbReference type="EMBL" id="MKCS01000001">
    <property type="protein sequence ID" value="OHX12348.1"/>
    <property type="molecule type" value="Genomic_DNA"/>
</dbReference>
<dbReference type="STRING" id="1903179.BI347_01655"/>
<evidence type="ECO:0000259" key="1">
    <source>
        <dbReference type="PROSITE" id="PS50801"/>
    </source>
</evidence>
<dbReference type="Proteomes" id="UP000180280">
    <property type="component" value="Unassembled WGS sequence"/>
</dbReference>
<dbReference type="InterPro" id="IPR002645">
    <property type="entry name" value="STAS_dom"/>
</dbReference>
<dbReference type="InterPro" id="IPR036513">
    <property type="entry name" value="STAS_dom_sf"/>
</dbReference>